<feature type="domain" description="TPM" evidence="5">
    <location>
        <begin position="48"/>
        <end position="154"/>
    </location>
</feature>
<evidence type="ECO:0000256" key="2">
    <source>
        <dbReference type="SAM" id="MobiDB-lite"/>
    </source>
</evidence>
<feature type="coiled-coil region" evidence="1">
    <location>
        <begin position="388"/>
        <end position="425"/>
    </location>
</feature>
<evidence type="ECO:0000256" key="1">
    <source>
        <dbReference type="SAM" id="Coils"/>
    </source>
</evidence>
<feature type="signal peptide" evidence="4">
    <location>
        <begin position="1"/>
        <end position="26"/>
    </location>
</feature>
<protein>
    <submittedName>
        <fullName evidence="6">TLP18.3, Psb32 and MOLO-1 founding protein of phosphatase</fullName>
    </submittedName>
</protein>
<keyword evidence="4" id="KW-0732">Signal</keyword>
<evidence type="ECO:0000256" key="4">
    <source>
        <dbReference type="SAM" id="SignalP"/>
    </source>
</evidence>
<proteinExistence type="predicted"/>
<sequence length="696" mass="71099">MPTSIVRGIVAAGIAAAAGLGLSAGALVTENPVDLGGEVFVDETGQFDVAEVTAALEAANAESDVQVYAVVVSSFDGLAQGDWSNQAATASGLGADSVLLSIAIDDGQYGTSTGSGVDRSAEQIDDAATNFLAPALNDGDLEGGIAAFADRIAEDAPPPSQVALQTGGAVVGGIAVLGVGAGATALLVRRSRKRKAARAEVEQQQLSLDQLKQRADIALVQLDDTVQQSEQELQFAEAQFGDEPVAQYAQAVERAKGGLREAFQLQQQLDDAFPDTDQERHDWSSRILQIAEGATAELGSQAKGFEELRDLERTAPQALEAAAKARTELDARIANAKQILDRLDDRYTGHSIAPVQQNIAGAERLLPAIDEAVANGRGAQAGQAAVAVHAAEAALAQARSLLAGVERAGDDLAATEQQVRALVDDTVNDVAVARSLPRGATDLAPIIQLAEQAIADARRTPVDVAEVLPRLQRANDTLEQATGQSREESDRHGRAASSLQGWLTSARQNIDAAEQFLSTRRLAVGSHARQMLALAQEDLAQALRMQATDVAAATDAARRASERAEQAMRDADDDVRGYGGGGMAGGFGSRNPYYRGRRGDRGGFDGGDIGGGLGNVGGAVMGGVLGSVLGNILMGGSHHGGGGDWGASASGGDGGGFFGGFGGGDGGGFTGGGGDFGGFFGGGGDFGGFDGGGGDF</sequence>
<keyword evidence="7" id="KW-1185">Reference proteome</keyword>
<dbReference type="EMBL" id="LT629695">
    <property type="protein sequence ID" value="SDH26148.1"/>
    <property type="molecule type" value="Genomic_DNA"/>
</dbReference>
<organism evidence="6 7">
    <name type="scientific">Agrococcus jejuensis</name>
    <dbReference type="NCBI Taxonomy" id="399736"/>
    <lineage>
        <taxon>Bacteria</taxon>
        <taxon>Bacillati</taxon>
        <taxon>Actinomycetota</taxon>
        <taxon>Actinomycetes</taxon>
        <taxon>Micrococcales</taxon>
        <taxon>Microbacteriaceae</taxon>
        <taxon>Agrococcus</taxon>
    </lineage>
</organism>
<keyword evidence="1" id="KW-0175">Coiled coil</keyword>
<dbReference type="Gene3D" id="3.10.310.50">
    <property type="match status" value="1"/>
</dbReference>
<evidence type="ECO:0000256" key="3">
    <source>
        <dbReference type="SAM" id="Phobius"/>
    </source>
</evidence>
<keyword evidence="3" id="KW-1133">Transmembrane helix</keyword>
<accession>A0A1G8AYY0</accession>
<evidence type="ECO:0000313" key="7">
    <source>
        <dbReference type="Proteomes" id="UP000198822"/>
    </source>
</evidence>
<dbReference type="RefSeq" id="WP_092502285.1">
    <property type="nucleotide sequence ID" value="NZ_LT629695.1"/>
</dbReference>
<feature type="region of interest" description="Disordered" evidence="2">
    <location>
        <begin position="475"/>
        <end position="498"/>
    </location>
</feature>
<reference evidence="7" key="1">
    <citation type="submission" date="2016-10" db="EMBL/GenBank/DDBJ databases">
        <authorList>
            <person name="Varghese N."/>
            <person name="Submissions S."/>
        </authorList>
    </citation>
    <scope>NUCLEOTIDE SEQUENCE [LARGE SCALE GENOMIC DNA]</scope>
    <source>
        <strain evidence="7">DSM 22002</strain>
    </source>
</reference>
<keyword evidence="3" id="KW-0812">Transmembrane</keyword>
<name>A0A1G8AYY0_9MICO</name>
<dbReference type="STRING" id="399736.SAMN04489720_0586"/>
<feature type="chain" id="PRO_5039267913" evidence="4">
    <location>
        <begin position="27"/>
        <end position="696"/>
    </location>
</feature>
<feature type="compositionally biased region" description="Polar residues" evidence="2">
    <location>
        <begin position="475"/>
        <end position="484"/>
    </location>
</feature>
<evidence type="ECO:0000313" key="6">
    <source>
        <dbReference type="EMBL" id="SDH26148.1"/>
    </source>
</evidence>
<dbReference type="Pfam" id="PF04536">
    <property type="entry name" value="TPM_phosphatase"/>
    <property type="match status" value="1"/>
</dbReference>
<feature type="coiled-coil region" evidence="1">
    <location>
        <begin position="308"/>
        <end position="346"/>
    </location>
</feature>
<feature type="coiled-coil region" evidence="1">
    <location>
        <begin position="194"/>
        <end position="239"/>
    </location>
</feature>
<evidence type="ECO:0000259" key="5">
    <source>
        <dbReference type="Pfam" id="PF04536"/>
    </source>
</evidence>
<dbReference type="InterPro" id="IPR007621">
    <property type="entry name" value="TPM_dom"/>
</dbReference>
<gene>
    <name evidence="6" type="ORF">SAMN04489720_0586</name>
</gene>
<dbReference type="OrthoDB" id="5105562at2"/>
<keyword evidence="3" id="KW-0472">Membrane</keyword>
<dbReference type="Proteomes" id="UP000198822">
    <property type="component" value="Chromosome I"/>
</dbReference>
<dbReference type="AlphaFoldDB" id="A0A1G8AYY0"/>
<feature type="transmembrane region" description="Helical" evidence="3">
    <location>
        <begin position="167"/>
        <end position="188"/>
    </location>
</feature>